<dbReference type="EMBL" id="JABXBU010000015">
    <property type="protein sequence ID" value="KAF8786920.1"/>
    <property type="molecule type" value="Genomic_DNA"/>
</dbReference>
<dbReference type="Gene3D" id="3.40.640.10">
    <property type="entry name" value="Type I PLP-dependent aspartate aminotransferase-like (Major domain)"/>
    <property type="match status" value="1"/>
</dbReference>
<accession>A0A8T0FC55</accession>
<evidence type="ECO:0000256" key="4">
    <source>
        <dbReference type="ARBA" id="ARBA00022898"/>
    </source>
</evidence>
<reference evidence="10" key="1">
    <citation type="journal article" date="2020" name="bioRxiv">
        <title>Chromosome-level reference genome of the European wasp spider Argiope bruennichi: a resource for studies on range expansion and evolutionary adaptation.</title>
        <authorList>
            <person name="Sheffer M.M."/>
            <person name="Hoppe A."/>
            <person name="Krehenwinkel H."/>
            <person name="Uhl G."/>
            <person name="Kuss A.W."/>
            <person name="Jensen L."/>
            <person name="Jensen C."/>
            <person name="Gillespie R.G."/>
            <person name="Hoff K.J."/>
            <person name="Prost S."/>
        </authorList>
    </citation>
    <scope>NUCLEOTIDE SEQUENCE</scope>
</reference>
<dbReference type="PANTHER" id="PTHR42735:SF1">
    <property type="entry name" value="PYRIDOXAL-DEPENDENT DECARBOXYLASE DOMAIN-CONTAINING PROTEIN 1-RELATED"/>
    <property type="match status" value="1"/>
</dbReference>
<evidence type="ECO:0000259" key="9">
    <source>
        <dbReference type="Pfam" id="PF22937"/>
    </source>
</evidence>
<evidence type="ECO:0000256" key="3">
    <source>
        <dbReference type="ARBA" id="ARBA00022793"/>
    </source>
</evidence>
<evidence type="ECO:0000313" key="10">
    <source>
        <dbReference type="EMBL" id="KAF8786920.1"/>
    </source>
</evidence>
<evidence type="ECO:0000259" key="8">
    <source>
        <dbReference type="Pfam" id="PF22930"/>
    </source>
</evidence>
<feature type="compositionally biased region" description="Basic and acidic residues" evidence="7">
    <location>
        <begin position="8"/>
        <end position="24"/>
    </location>
</feature>
<proteinExistence type="inferred from homology"/>
<feature type="region of interest" description="Disordered" evidence="7">
    <location>
        <begin position="1"/>
        <end position="32"/>
    </location>
</feature>
<feature type="compositionally biased region" description="Low complexity" evidence="7">
    <location>
        <begin position="737"/>
        <end position="751"/>
    </location>
</feature>
<dbReference type="AlphaFoldDB" id="A0A8T0FC55"/>
<comment type="caution">
    <text evidence="10">The sequence shown here is derived from an EMBL/GenBank/DDBJ whole genome shotgun (WGS) entry which is preliminary data.</text>
</comment>
<dbReference type="InterPro" id="IPR055102">
    <property type="entry name" value="PDXDC1-like_3rd"/>
</dbReference>
<name>A0A8T0FC55_ARGBR</name>
<dbReference type="InterPro" id="IPR055103">
    <property type="entry name" value="PDXDC1-like_2nd"/>
</dbReference>
<sequence>MAEINNDLNDKNLPSEDTSPRDTGSEVDSSSFETLQNLAEASLDRLEESVSGLNTASKDKCIPGPLPKEGKAFTEIKETLLGLIAKSEAEEEEEMIISYTKPDRRIHTEVQKAALLSHTFAAYISTLDKNLVCRIAMQIVSDTSLWLSKIFRFFDSLAYFSKDSKEGLIRVIRMVLHMRYLRYSGTGYEALFTRPPVIYYCDPDAHNVGKYLSYLCSQLGLPLSCIQAVPSMSGSSDNQFKMDTAALEKCIKDDLSATKTPLLVIANAGSNIVGHVDNLQKIQEICLAHNVWLHVNGHSLAALSLVIVPNLPSNLGDSMTLSLGDWIGLPSLPYVTLYKAKEMAHVHAAGLGQASYGHLDFLPIWFAVQTLGYDTLTQMIRHSFELADLLLQGIEKFPELRIISKRKPAPKDGHHHDVSTIGEKSIPTMILFEALTSVLVFQYTSKASKDQESPERNPPYYDNLNSWLVQLMARQVPTIKTEILDLSNFGVCLRICPLENAHVLGSTKKDVEHYFLCLQQQIEILNATVQQKEKLYQDHMKYPKLQLVEIANWAGMGGVRYIPEFWADRLNELTDTGKADINQLNSELVAKLKASDSAFSLGEADDGMLCVRFGMVDAHLDLDELMNLVTSAGQELEESSKFLETMSEMIRQGIEEANKELMHENEEKIMQEGVLRQVPVLGSLVSWWYPTPKETGIKGRSFNLTSGTIESTENIYKYHMQIKEGSKSSSTATKFISRSSSQSSNAEQKSSPTPSNP</sequence>
<evidence type="ECO:0000256" key="6">
    <source>
        <dbReference type="ARBA" id="ARBA00047190"/>
    </source>
</evidence>
<dbReference type="Proteomes" id="UP000807504">
    <property type="component" value="Unassembled WGS sequence"/>
</dbReference>
<dbReference type="Pfam" id="PF22930">
    <property type="entry name" value="PDXDC1-like_cen"/>
    <property type="match status" value="1"/>
</dbReference>
<dbReference type="InterPro" id="IPR015421">
    <property type="entry name" value="PyrdxlP-dep_Trfase_major"/>
</dbReference>
<dbReference type="InterPro" id="IPR050477">
    <property type="entry name" value="GrpII_AminoAcid_Decarb"/>
</dbReference>
<dbReference type="GO" id="GO:0019752">
    <property type="term" value="P:carboxylic acid metabolic process"/>
    <property type="evidence" value="ECO:0007669"/>
    <property type="project" value="InterPro"/>
</dbReference>
<keyword evidence="11" id="KW-1185">Reference proteome</keyword>
<feature type="domain" description="PDXDC1-like third" evidence="9">
    <location>
        <begin position="539"/>
        <end position="641"/>
    </location>
</feature>
<comment type="similarity">
    <text evidence="2">Belongs to the group II decarboxylase family.</text>
</comment>
<dbReference type="Pfam" id="PF00282">
    <property type="entry name" value="Pyridoxal_deC"/>
    <property type="match status" value="1"/>
</dbReference>
<keyword evidence="5" id="KW-0456">Lyase</keyword>
<dbReference type="InterPro" id="IPR002129">
    <property type="entry name" value="PyrdxlP-dep_de-COase"/>
</dbReference>
<feature type="compositionally biased region" description="Polar residues" evidence="7">
    <location>
        <begin position="727"/>
        <end position="736"/>
    </location>
</feature>
<dbReference type="OMA" id="RLQYACR"/>
<dbReference type="OrthoDB" id="2161780at2759"/>
<evidence type="ECO:0000313" key="11">
    <source>
        <dbReference type="Proteomes" id="UP000807504"/>
    </source>
</evidence>
<organism evidence="10 11">
    <name type="scientific">Argiope bruennichi</name>
    <name type="common">Wasp spider</name>
    <name type="synonym">Aranea bruennichi</name>
    <dbReference type="NCBI Taxonomy" id="94029"/>
    <lineage>
        <taxon>Eukaryota</taxon>
        <taxon>Metazoa</taxon>
        <taxon>Ecdysozoa</taxon>
        <taxon>Arthropoda</taxon>
        <taxon>Chelicerata</taxon>
        <taxon>Arachnida</taxon>
        <taxon>Araneae</taxon>
        <taxon>Araneomorphae</taxon>
        <taxon>Entelegynae</taxon>
        <taxon>Araneoidea</taxon>
        <taxon>Araneidae</taxon>
        <taxon>Argiope</taxon>
    </lineage>
</organism>
<feature type="domain" description="PDXDC1/PDXD2 second" evidence="8">
    <location>
        <begin position="446"/>
        <end position="529"/>
    </location>
</feature>
<evidence type="ECO:0000256" key="1">
    <source>
        <dbReference type="ARBA" id="ARBA00001933"/>
    </source>
</evidence>
<keyword evidence="4" id="KW-0663">Pyridoxal phosphate</keyword>
<comment type="cofactor">
    <cofactor evidence="1">
        <name>pyridoxal 5'-phosphate</name>
        <dbReference type="ChEBI" id="CHEBI:597326"/>
    </cofactor>
</comment>
<protein>
    <recommendedName>
        <fullName evidence="6">Pyridoxal-dependent decarboxylase domain-containing protein 1</fullName>
    </recommendedName>
</protein>
<dbReference type="InterPro" id="IPR015424">
    <property type="entry name" value="PyrdxlP-dep_Trfase"/>
</dbReference>
<reference evidence="10" key="2">
    <citation type="submission" date="2020-06" db="EMBL/GenBank/DDBJ databases">
        <authorList>
            <person name="Sheffer M."/>
        </authorList>
    </citation>
    <scope>NUCLEOTIDE SEQUENCE</scope>
</reference>
<dbReference type="SUPFAM" id="SSF53383">
    <property type="entry name" value="PLP-dependent transferases"/>
    <property type="match status" value="1"/>
</dbReference>
<evidence type="ECO:0000256" key="7">
    <source>
        <dbReference type="SAM" id="MobiDB-lite"/>
    </source>
</evidence>
<evidence type="ECO:0000256" key="2">
    <source>
        <dbReference type="ARBA" id="ARBA00009533"/>
    </source>
</evidence>
<keyword evidence="3" id="KW-0210">Decarboxylase</keyword>
<dbReference type="GO" id="GO:0030170">
    <property type="term" value="F:pyridoxal phosphate binding"/>
    <property type="evidence" value="ECO:0007669"/>
    <property type="project" value="InterPro"/>
</dbReference>
<dbReference type="Pfam" id="PF22937">
    <property type="entry name" value="PDXDC1-like_cen2"/>
    <property type="match status" value="1"/>
</dbReference>
<feature type="region of interest" description="Disordered" evidence="7">
    <location>
        <begin position="723"/>
        <end position="757"/>
    </location>
</feature>
<dbReference type="PANTHER" id="PTHR42735">
    <property type="match status" value="1"/>
</dbReference>
<evidence type="ECO:0000256" key="5">
    <source>
        <dbReference type="ARBA" id="ARBA00023239"/>
    </source>
</evidence>
<gene>
    <name evidence="10" type="ORF">HNY73_008570</name>
</gene>
<dbReference type="GO" id="GO:0016831">
    <property type="term" value="F:carboxy-lyase activity"/>
    <property type="evidence" value="ECO:0007669"/>
    <property type="project" value="UniProtKB-KW"/>
</dbReference>